<accession>A0ABQ6N0U2</accession>
<organism evidence="2 3">
    <name type="scientific">Tetraparma gracilis</name>
    <dbReference type="NCBI Taxonomy" id="2962635"/>
    <lineage>
        <taxon>Eukaryota</taxon>
        <taxon>Sar</taxon>
        <taxon>Stramenopiles</taxon>
        <taxon>Ochrophyta</taxon>
        <taxon>Bolidophyceae</taxon>
        <taxon>Parmales</taxon>
        <taxon>Triparmaceae</taxon>
        <taxon>Tetraparma</taxon>
    </lineage>
</organism>
<proteinExistence type="predicted"/>
<feature type="compositionally biased region" description="Low complexity" evidence="1">
    <location>
        <begin position="25"/>
        <end position="47"/>
    </location>
</feature>
<feature type="region of interest" description="Disordered" evidence="1">
    <location>
        <begin position="1"/>
        <end position="47"/>
    </location>
</feature>
<dbReference type="EMBL" id="BRYB01001953">
    <property type="protein sequence ID" value="GMI37034.1"/>
    <property type="molecule type" value="Genomic_DNA"/>
</dbReference>
<evidence type="ECO:0000313" key="2">
    <source>
        <dbReference type="EMBL" id="GMI37034.1"/>
    </source>
</evidence>
<comment type="caution">
    <text evidence="2">The sequence shown here is derived from an EMBL/GenBank/DDBJ whole genome shotgun (WGS) entry which is preliminary data.</text>
</comment>
<keyword evidence="3" id="KW-1185">Reference proteome</keyword>
<protein>
    <submittedName>
        <fullName evidence="2">Uncharacterized protein</fullName>
    </submittedName>
</protein>
<sequence length="126" mass="13065">MASLDDLLDSVDIGGDPDEPPLPPSSAAEGLAPSASPASPPASHHPATPLFHTLLLSCLSKMGRLSPPPLNGCLTKSPDGAFGSPLLAALGERYGEGLLREAFRGRLEGEVDEDAMGPLSRRLKNE</sequence>
<gene>
    <name evidence="2" type="ORF">TeGR_g12515</name>
</gene>
<name>A0ABQ6N0U2_9STRA</name>
<evidence type="ECO:0000313" key="3">
    <source>
        <dbReference type="Proteomes" id="UP001165060"/>
    </source>
</evidence>
<evidence type="ECO:0000256" key="1">
    <source>
        <dbReference type="SAM" id="MobiDB-lite"/>
    </source>
</evidence>
<reference evidence="2 3" key="1">
    <citation type="journal article" date="2023" name="Commun. Biol.">
        <title>Genome analysis of Parmales, the sister group of diatoms, reveals the evolutionary specialization of diatoms from phago-mixotrophs to photoautotrophs.</title>
        <authorList>
            <person name="Ban H."/>
            <person name="Sato S."/>
            <person name="Yoshikawa S."/>
            <person name="Yamada K."/>
            <person name="Nakamura Y."/>
            <person name="Ichinomiya M."/>
            <person name="Sato N."/>
            <person name="Blanc-Mathieu R."/>
            <person name="Endo H."/>
            <person name="Kuwata A."/>
            <person name="Ogata H."/>
        </authorList>
    </citation>
    <scope>NUCLEOTIDE SEQUENCE [LARGE SCALE GENOMIC DNA]</scope>
</reference>
<dbReference type="Proteomes" id="UP001165060">
    <property type="component" value="Unassembled WGS sequence"/>
</dbReference>